<dbReference type="Proteomes" id="UP000472241">
    <property type="component" value="Unplaced"/>
</dbReference>
<reference evidence="2" key="2">
    <citation type="submission" date="2025-09" db="UniProtKB">
        <authorList>
            <consortium name="Ensembl"/>
        </authorList>
    </citation>
    <scope>IDENTIFICATION</scope>
</reference>
<name>A0A667GNA7_LYNCA</name>
<dbReference type="Ensembl" id="ENSLCNT00005000260.1">
    <property type="protein sequence ID" value="ENSLCNP00005000235.1"/>
    <property type="gene ID" value="ENSLCNG00005000139.1"/>
</dbReference>
<keyword evidence="3" id="KW-1185">Reference proteome</keyword>
<proteinExistence type="predicted"/>
<accession>A0A667GNA7</accession>
<organism evidence="2 3">
    <name type="scientific">Lynx canadensis</name>
    <name type="common">Canada lynx</name>
    <name type="synonym">Felis canadensis</name>
    <dbReference type="NCBI Taxonomy" id="61383"/>
    <lineage>
        <taxon>Eukaryota</taxon>
        <taxon>Metazoa</taxon>
        <taxon>Chordata</taxon>
        <taxon>Craniata</taxon>
        <taxon>Vertebrata</taxon>
        <taxon>Euteleostomi</taxon>
        <taxon>Mammalia</taxon>
        <taxon>Eutheria</taxon>
        <taxon>Laurasiatheria</taxon>
        <taxon>Carnivora</taxon>
        <taxon>Feliformia</taxon>
        <taxon>Felidae</taxon>
        <taxon>Felinae</taxon>
        <taxon>Lynx</taxon>
    </lineage>
</organism>
<evidence type="ECO:0000313" key="2">
    <source>
        <dbReference type="Ensembl" id="ENSLCNP00005000235.1"/>
    </source>
</evidence>
<protein>
    <submittedName>
        <fullName evidence="2">Family with sequence similarity 124 member A</fullName>
    </submittedName>
</protein>
<dbReference type="AlphaFoldDB" id="A0A667GNA7"/>
<evidence type="ECO:0000313" key="3">
    <source>
        <dbReference type="Proteomes" id="UP000472241"/>
    </source>
</evidence>
<sequence length="234" mass="25131">MIYLLLFGQTPASKKISLPPRQPPRCDASWAQLCLQRLLLSPSQRRKGCTGSFRNPAELSPRQSRDLIPRLRRAPRPRAAHLALAAASSPRRKGHTWGPAPRACLLGPNEPAALSASPGLSREASPCFVCPRETPPRAPRPYHSGSQTQVTRGTGHRSGGMAASSPSMTWRGPRRRTWTRASACPPRTSLWSLRIPHPVGSAAPGKQPSPLQDAAATGPSPRVPETDHCPLGAG</sequence>
<reference evidence="2" key="1">
    <citation type="submission" date="2025-08" db="UniProtKB">
        <authorList>
            <consortium name="Ensembl"/>
        </authorList>
    </citation>
    <scope>IDENTIFICATION</scope>
</reference>
<feature type="region of interest" description="Disordered" evidence="1">
    <location>
        <begin position="132"/>
        <end position="234"/>
    </location>
</feature>
<gene>
    <name evidence="2" type="primary">FAM124A</name>
</gene>
<evidence type="ECO:0000256" key="1">
    <source>
        <dbReference type="SAM" id="MobiDB-lite"/>
    </source>
</evidence>